<keyword evidence="2" id="KW-0472">Membrane</keyword>
<dbReference type="AlphaFoldDB" id="R7MTY7"/>
<name>R7MTY7_MEGEL</name>
<protein>
    <submittedName>
        <fullName evidence="3">Uncharacterized protein</fullName>
    </submittedName>
</protein>
<keyword evidence="2" id="KW-1133">Transmembrane helix</keyword>
<evidence type="ECO:0000313" key="3">
    <source>
        <dbReference type="EMBL" id="CDF04654.1"/>
    </source>
</evidence>
<feature type="region of interest" description="Disordered" evidence="1">
    <location>
        <begin position="120"/>
        <end position="164"/>
    </location>
</feature>
<sequence>MFVVDDGQRIVGYDDTVASTETSRDPPGKVQPLLNQDQRVPTDSFGSFDLLHHILCIFIGTFGHLFIKERESLRRICRITAQCRQYLIFAETVSIGSLQSKFAGCIRKFGAFLRRRRAGQPAITGGSGKDRVFSRHVPSPPILPSGPDTWPHPRQKAYRHRTSG</sequence>
<keyword evidence="2" id="KW-0812">Transmembrane</keyword>
<feature type="compositionally biased region" description="Basic residues" evidence="1">
    <location>
        <begin position="153"/>
        <end position="164"/>
    </location>
</feature>
<dbReference type="EMBL" id="CBKE010000118">
    <property type="protein sequence ID" value="CDF04654.1"/>
    <property type="molecule type" value="Genomic_DNA"/>
</dbReference>
<accession>R7MTY7</accession>
<proteinExistence type="predicted"/>
<evidence type="ECO:0000256" key="1">
    <source>
        <dbReference type="SAM" id="MobiDB-lite"/>
    </source>
</evidence>
<evidence type="ECO:0000256" key="2">
    <source>
        <dbReference type="SAM" id="Phobius"/>
    </source>
</evidence>
<organism evidence="3">
    <name type="scientific">Megasphaera elsdenii CAG:570</name>
    <dbReference type="NCBI Taxonomy" id="1263087"/>
    <lineage>
        <taxon>Bacteria</taxon>
        <taxon>Bacillati</taxon>
        <taxon>Bacillota</taxon>
        <taxon>Negativicutes</taxon>
        <taxon>Veillonellales</taxon>
        <taxon>Veillonellaceae</taxon>
        <taxon>Megasphaera</taxon>
    </lineage>
</organism>
<dbReference type="Proteomes" id="UP000017908">
    <property type="component" value="Unassembled WGS sequence"/>
</dbReference>
<comment type="caution">
    <text evidence="3">The sequence shown here is derived from an EMBL/GenBank/DDBJ whole genome shotgun (WGS) entry which is preliminary data.</text>
</comment>
<feature type="transmembrane region" description="Helical" evidence="2">
    <location>
        <begin position="50"/>
        <end position="67"/>
    </location>
</feature>
<gene>
    <name evidence="3" type="ORF">BN715_00991</name>
</gene>
<reference evidence="3" key="1">
    <citation type="submission" date="2012-11" db="EMBL/GenBank/DDBJ databases">
        <title>Dependencies among metagenomic species, viruses, plasmids and units of genetic variation.</title>
        <authorList>
            <person name="Nielsen H.B."/>
            <person name="Almeida M."/>
            <person name="Juncker A.S."/>
            <person name="Rasmussen S."/>
            <person name="Li J."/>
            <person name="Sunagawa S."/>
            <person name="Plichta D."/>
            <person name="Gautier L."/>
            <person name="Le Chatelier E."/>
            <person name="Peletier E."/>
            <person name="Bonde I."/>
            <person name="Nielsen T."/>
            <person name="Manichanh C."/>
            <person name="Arumugam M."/>
            <person name="Batto J."/>
            <person name="Santos M.B.Q.D."/>
            <person name="Blom N."/>
            <person name="Borruel N."/>
            <person name="Burgdorf K.S."/>
            <person name="Boumezbeur F."/>
            <person name="Casellas F."/>
            <person name="Dore J."/>
            <person name="Guarner F."/>
            <person name="Hansen T."/>
            <person name="Hildebrand F."/>
            <person name="Kaas R.S."/>
            <person name="Kennedy S."/>
            <person name="Kristiansen K."/>
            <person name="Kultima J.R."/>
            <person name="Leonard P."/>
            <person name="Levenez F."/>
            <person name="Lund O."/>
            <person name="Moumen B."/>
            <person name="Le Paslier D."/>
            <person name="Pons N."/>
            <person name="Pedersen O."/>
            <person name="Prifti E."/>
            <person name="Qin J."/>
            <person name="Raes J."/>
            <person name="Tap J."/>
            <person name="Tims S."/>
            <person name="Ussery D.W."/>
            <person name="Yamada T."/>
            <person name="MetaHit consortium"/>
            <person name="Renault P."/>
            <person name="Sicheritz-Ponten T."/>
            <person name="Bork P."/>
            <person name="Wang J."/>
            <person name="Brunak S."/>
            <person name="Ehrlich S.D."/>
        </authorList>
    </citation>
    <scope>NUCLEOTIDE SEQUENCE [LARGE SCALE GENOMIC DNA]</scope>
</reference>